<comment type="similarity">
    <text evidence="2 11">Belongs to the glycosyltransferase 31 family.</text>
</comment>
<evidence type="ECO:0000256" key="11">
    <source>
        <dbReference type="RuleBase" id="RU363063"/>
    </source>
</evidence>
<gene>
    <name evidence="12" type="ORF">ECPE_LOCUS5392</name>
</gene>
<dbReference type="InterPro" id="IPR029044">
    <property type="entry name" value="Nucleotide-diphossugar_trans"/>
</dbReference>
<dbReference type="Gene3D" id="3.90.550.50">
    <property type="match status" value="1"/>
</dbReference>
<evidence type="ECO:0000313" key="13">
    <source>
        <dbReference type="Proteomes" id="UP000272942"/>
    </source>
</evidence>
<keyword evidence="4" id="KW-0808">Transferase</keyword>
<keyword evidence="10" id="KW-0325">Glycoprotein</keyword>
<proteinExistence type="inferred from homology"/>
<dbReference type="FunFam" id="3.90.550.50:FF:000001">
    <property type="entry name" value="Hexosyltransferase"/>
    <property type="match status" value="1"/>
</dbReference>
<comment type="subcellular location">
    <subcellularLocation>
        <location evidence="1 11">Golgi apparatus membrane</location>
        <topology evidence="1 11">Single-pass type II membrane protein</topology>
    </subcellularLocation>
</comment>
<dbReference type="GO" id="GO:0016758">
    <property type="term" value="F:hexosyltransferase activity"/>
    <property type="evidence" value="ECO:0007669"/>
    <property type="project" value="InterPro"/>
</dbReference>
<evidence type="ECO:0000256" key="8">
    <source>
        <dbReference type="ARBA" id="ARBA00023034"/>
    </source>
</evidence>
<keyword evidence="5 11" id="KW-0812">Transmembrane</keyword>
<evidence type="ECO:0000256" key="2">
    <source>
        <dbReference type="ARBA" id="ARBA00008661"/>
    </source>
</evidence>
<dbReference type="WBParaSite" id="ECPE_0000540501-mRNA-1">
    <property type="protein sequence ID" value="ECPE_0000540501-mRNA-1"/>
    <property type="gene ID" value="ECPE_0000540501"/>
</dbReference>
<dbReference type="GO" id="GO:0008194">
    <property type="term" value="F:UDP-glycosyltransferase activity"/>
    <property type="evidence" value="ECO:0007669"/>
    <property type="project" value="TreeGrafter"/>
</dbReference>
<dbReference type="GO" id="GO:0006493">
    <property type="term" value="P:protein O-linked glycosylation"/>
    <property type="evidence" value="ECO:0007669"/>
    <property type="project" value="TreeGrafter"/>
</dbReference>
<dbReference type="OrthoDB" id="2139606at2759"/>
<keyword evidence="9 11" id="KW-0472">Membrane</keyword>
<evidence type="ECO:0000313" key="12">
    <source>
        <dbReference type="EMBL" id="VDP75412.1"/>
    </source>
</evidence>
<dbReference type="Proteomes" id="UP000272942">
    <property type="component" value="Unassembled WGS sequence"/>
</dbReference>
<name>A0A183AEK7_9TREM</name>
<keyword evidence="8 11" id="KW-0333">Golgi apparatus</keyword>
<evidence type="ECO:0000256" key="10">
    <source>
        <dbReference type="ARBA" id="ARBA00023180"/>
    </source>
</evidence>
<evidence type="ECO:0000256" key="9">
    <source>
        <dbReference type="ARBA" id="ARBA00023136"/>
    </source>
</evidence>
<dbReference type="SUPFAM" id="SSF53448">
    <property type="entry name" value="Nucleotide-diphospho-sugar transferases"/>
    <property type="match status" value="1"/>
</dbReference>
<keyword evidence="6 11" id="KW-0735">Signal-anchor</keyword>
<dbReference type="Pfam" id="PF01762">
    <property type="entry name" value="Galactosyl_T"/>
    <property type="match status" value="1"/>
</dbReference>
<dbReference type="PANTHER" id="PTHR11214">
    <property type="entry name" value="BETA-1,3-N-ACETYLGLUCOSAMINYLTRANSFERASE"/>
    <property type="match status" value="1"/>
</dbReference>
<reference evidence="14" key="1">
    <citation type="submission" date="2016-06" db="UniProtKB">
        <authorList>
            <consortium name="WormBaseParasite"/>
        </authorList>
    </citation>
    <scope>IDENTIFICATION</scope>
</reference>
<keyword evidence="3 11" id="KW-0328">Glycosyltransferase</keyword>
<evidence type="ECO:0000256" key="6">
    <source>
        <dbReference type="ARBA" id="ARBA00022968"/>
    </source>
</evidence>
<dbReference type="AlphaFoldDB" id="A0A183AEK7"/>
<dbReference type="EMBL" id="UZAN01042244">
    <property type="protein sequence ID" value="VDP75412.1"/>
    <property type="molecule type" value="Genomic_DNA"/>
</dbReference>
<feature type="transmembrane region" description="Helical" evidence="11">
    <location>
        <begin position="12"/>
        <end position="29"/>
    </location>
</feature>
<evidence type="ECO:0000256" key="7">
    <source>
        <dbReference type="ARBA" id="ARBA00022989"/>
    </source>
</evidence>
<evidence type="ECO:0000256" key="3">
    <source>
        <dbReference type="ARBA" id="ARBA00022676"/>
    </source>
</evidence>
<protein>
    <recommendedName>
        <fullName evidence="11">Hexosyltransferase</fullName>
        <ecNumber evidence="11">2.4.1.-</ecNumber>
    </recommendedName>
</protein>
<accession>A0A183AEK7</accession>
<evidence type="ECO:0000313" key="14">
    <source>
        <dbReference type="WBParaSite" id="ECPE_0000540501-mRNA-1"/>
    </source>
</evidence>
<dbReference type="GO" id="GO:0000139">
    <property type="term" value="C:Golgi membrane"/>
    <property type="evidence" value="ECO:0007669"/>
    <property type="project" value="UniProtKB-SubCell"/>
</dbReference>
<keyword evidence="13" id="KW-1185">Reference proteome</keyword>
<evidence type="ECO:0000256" key="4">
    <source>
        <dbReference type="ARBA" id="ARBA00022679"/>
    </source>
</evidence>
<dbReference type="PANTHER" id="PTHR11214:SF349">
    <property type="entry name" value="BETA-1,3-GALACTOSYLTRANSFERASE BRN"/>
    <property type="match status" value="1"/>
</dbReference>
<keyword evidence="7 11" id="KW-1133">Transmembrane helix</keyword>
<organism evidence="14">
    <name type="scientific">Echinostoma caproni</name>
    <dbReference type="NCBI Taxonomy" id="27848"/>
    <lineage>
        <taxon>Eukaryota</taxon>
        <taxon>Metazoa</taxon>
        <taxon>Spiralia</taxon>
        <taxon>Lophotrochozoa</taxon>
        <taxon>Platyhelminthes</taxon>
        <taxon>Trematoda</taxon>
        <taxon>Digenea</taxon>
        <taxon>Plagiorchiida</taxon>
        <taxon>Echinostomata</taxon>
        <taxon>Echinostomatoidea</taxon>
        <taxon>Echinostomatidae</taxon>
        <taxon>Echinostoma</taxon>
    </lineage>
</organism>
<evidence type="ECO:0000256" key="1">
    <source>
        <dbReference type="ARBA" id="ARBA00004323"/>
    </source>
</evidence>
<reference evidence="12 13" key="2">
    <citation type="submission" date="2018-11" db="EMBL/GenBank/DDBJ databases">
        <authorList>
            <consortium name="Pathogen Informatics"/>
        </authorList>
    </citation>
    <scope>NUCLEOTIDE SEQUENCE [LARGE SCALE GENOMIC DNA]</scope>
    <source>
        <strain evidence="12 13">Egypt</strain>
    </source>
</reference>
<evidence type="ECO:0000256" key="5">
    <source>
        <dbReference type="ARBA" id="ARBA00022692"/>
    </source>
</evidence>
<dbReference type="EC" id="2.4.1.-" evidence="11"/>
<dbReference type="InterPro" id="IPR002659">
    <property type="entry name" value="Glyco_trans_31"/>
</dbReference>
<sequence length="356" mass="41290">MFYVRLRWLARTLCVLFIVIFITLTILYINNGYALDSTLYSYPLDVNLYKIYSDLGPDGEWTPSLHLPVRPINLANFSLIRAPQSLCIPEYPELANESIFNPVDIIFIVKTRLSSFSQRNAIRQTWANASCAANLNYTIRTVFALGSPAFAQPWLDNRLQQEHDEYHDLLQFSFVDAYHNNTYKMMTSLKYVSKHCRNARFVVIMDEDFLVHIKNMIRILDEVPQVQHATYVAGYVFSTPIPERRPWKKWYVSYALYPHRFYPPYPTGGTVIMSMPVVRLVAAGMPFVKFFWIDDTYLGIVLQKYGISPQNIRNVYLSHAPVDSELSTLVSAHQFGTPWKMRQGWNKLLRLGVCQS</sequence>